<evidence type="ECO:0000313" key="3">
    <source>
        <dbReference type="Proteomes" id="UP000272464"/>
    </source>
</evidence>
<dbReference type="EMBL" id="RZNX01000002">
    <property type="protein sequence ID" value="RUT33702.1"/>
    <property type="molecule type" value="Genomic_DNA"/>
</dbReference>
<accession>A0A433XI30</accession>
<dbReference type="SUPFAM" id="SSF50475">
    <property type="entry name" value="FMN-binding split barrel"/>
    <property type="match status" value="1"/>
</dbReference>
<dbReference type="InterPro" id="IPR012349">
    <property type="entry name" value="Split_barrel_FMN-bd"/>
</dbReference>
<sequence>MKYHPDEIRIQERAGVREIAERKKDIYTQIPEVAKKFLEQQPLLFTGVIQGDNCVWASFLQGPPGFIEVLDSETIRVNALPYVQDPSEDTLGAGAPLALIAVDFETRRRMRLNGRIQRRDEGGFLFHIDQVYSNCPKYIQARAWTGTSNRNDKHDYVTGTNLSEPMMQIVTQADTLFIASHHAEYGMDVSHRGGMPGFVQVKDTRTLWIPDYKGNSMFNTLGNLLGHPQAGLLFLNFETGDILQMSGVTEVHWDAKIVDSFPSAERVIEFHIEAVRFISHAVPMKWSFLNYSPVNPKKTV</sequence>
<reference evidence="2 3" key="1">
    <citation type="submission" date="2018-12" db="EMBL/GenBank/DDBJ databases">
        <authorList>
            <person name="Sun L."/>
            <person name="Chen Z."/>
        </authorList>
    </citation>
    <scope>NUCLEOTIDE SEQUENCE [LARGE SCALE GENOMIC DNA]</scope>
    <source>
        <strain evidence="2 3">3-5-3</strain>
    </source>
</reference>
<protein>
    <submittedName>
        <fullName evidence="2">Pyridoxamine 5'-phosphate oxidase family protein</fullName>
    </submittedName>
</protein>
<evidence type="ECO:0000259" key="1">
    <source>
        <dbReference type="Pfam" id="PF01243"/>
    </source>
</evidence>
<dbReference type="RefSeq" id="WP_127198816.1">
    <property type="nucleotide sequence ID" value="NZ_RZNX01000002.1"/>
</dbReference>
<feature type="domain" description="Pyridoxamine 5'-phosphate oxidase N-terminal" evidence="1">
    <location>
        <begin position="166"/>
        <end position="277"/>
    </location>
</feature>
<evidence type="ECO:0000313" key="2">
    <source>
        <dbReference type="EMBL" id="RUT33702.1"/>
    </source>
</evidence>
<gene>
    <name evidence="2" type="ORF">EJP77_08700</name>
</gene>
<dbReference type="Proteomes" id="UP000272464">
    <property type="component" value="Unassembled WGS sequence"/>
</dbReference>
<dbReference type="AlphaFoldDB" id="A0A433XI30"/>
<dbReference type="OrthoDB" id="9796486at2"/>
<dbReference type="Pfam" id="PF01243">
    <property type="entry name" value="PNPOx_N"/>
    <property type="match status" value="1"/>
</dbReference>
<dbReference type="InterPro" id="IPR011576">
    <property type="entry name" value="Pyridox_Oxase_N"/>
</dbReference>
<dbReference type="PANTHER" id="PTHR42815">
    <property type="entry name" value="FAD-BINDING, PUTATIVE (AFU_ORTHOLOGUE AFUA_6G07600)-RELATED"/>
    <property type="match status" value="1"/>
</dbReference>
<organism evidence="2 3">
    <name type="scientific">Paenibacillus zeisoli</name>
    <dbReference type="NCBI Taxonomy" id="2496267"/>
    <lineage>
        <taxon>Bacteria</taxon>
        <taxon>Bacillati</taxon>
        <taxon>Bacillota</taxon>
        <taxon>Bacilli</taxon>
        <taxon>Bacillales</taxon>
        <taxon>Paenibacillaceae</taxon>
        <taxon>Paenibacillus</taxon>
    </lineage>
</organism>
<comment type="caution">
    <text evidence="2">The sequence shown here is derived from an EMBL/GenBank/DDBJ whole genome shotgun (WGS) entry which is preliminary data.</text>
</comment>
<name>A0A433XI30_9BACL</name>
<proteinExistence type="predicted"/>
<dbReference type="PANTHER" id="PTHR42815:SF2">
    <property type="entry name" value="FAD-BINDING, PUTATIVE (AFU_ORTHOLOGUE AFUA_6G07600)-RELATED"/>
    <property type="match status" value="1"/>
</dbReference>
<dbReference type="Gene3D" id="2.30.110.10">
    <property type="entry name" value="Electron Transport, Fmn-binding Protein, Chain A"/>
    <property type="match status" value="2"/>
</dbReference>
<keyword evidence="3" id="KW-1185">Reference proteome</keyword>